<dbReference type="InterPro" id="IPR013783">
    <property type="entry name" value="Ig-like_fold"/>
</dbReference>
<accession>A0ABT7D2L2</accession>
<dbReference type="InterPro" id="IPR014756">
    <property type="entry name" value="Ig_E-set"/>
</dbReference>
<dbReference type="Pfam" id="PF11806">
    <property type="entry name" value="Enterochelin_N"/>
    <property type="match status" value="1"/>
</dbReference>
<dbReference type="Proteomes" id="UP001237194">
    <property type="component" value="Unassembled WGS sequence"/>
</dbReference>
<keyword evidence="2" id="KW-0963">Cytoplasm</keyword>
<dbReference type="SUPFAM" id="SSF81296">
    <property type="entry name" value="E set domains"/>
    <property type="match status" value="1"/>
</dbReference>
<keyword evidence="3 6" id="KW-0378">Hydrolase</keyword>
<evidence type="ECO:0000256" key="4">
    <source>
        <dbReference type="ARBA" id="ARBA00024201"/>
    </source>
</evidence>
<evidence type="ECO:0000256" key="3">
    <source>
        <dbReference type="ARBA" id="ARBA00022801"/>
    </source>
</evidence>
<dbReference type="InterPro" id="IPR021764">
    <property type="entry name" value="Enterochelin_esterase_N"/>
</dbReference>
<dbReference type="EMBL" id="JARWAF010000002">
    <property type="protein sequence ID" value="MDJ1640034.1"/>
    <property type="molecule type" value="Genomic_DNA"/>
</dbReference>
<proteinExistence type="inferred from homology"/>
<name>A0ABT7D2L2_9ACTN</name>
<dbReference type="InterPro" id="IPR050583">
    <property type="entry name" value="Mycobacterial_A85_antigen"/>
</dbReference>
<evidence type="ECO:0000256" key="1">
    <source>
        <dbReference type="ARBA" id="ARBA00004496"/>
    </source>
</evidence>
<dbReference type="GO" id="GO:0016787">
    <property type="term" value="F:hydrolase activity"/>
    <property type="evidence" value="ECO:0007669"/>
    <property type="project" value="UniProtKB-KW"/>
</dbReference>
<dbReference type="InterPro" id="IPR000801">
    <property type="entry name" value="Esterase-like"/>
</dbReference>
<gene>
    <name evidence="6" type="ORF">P5W92_06370</name>
</gene>
<dbReference type="PANTHER" id="PTHR48098">
    <property type="entry name" value="ENTEROCHELIN ESTERASE-RELATED"/>
    <property type="match status" value="1"/>
</dbReference>
<keyword evidence="7" id="KW-1185">Reference proteome</keyword>
<comment type="similarity">
    <text evidence="4">Belongs to the Fes family.</text>
</comment>
<dbReference type="RefSeq" id="WP_283891962.1">
    <property type="nucleotide sequence ID" value="NZ_JARWAF010000002.1"/>
</dbReference>
<dbReference type="InterPro" id="IPR029058">
    <property type="entry name" value="AB_hydrolase_fold"/>
</dbReference>
<dbReference type="Pfam" id="PF00756">
    <property type="entry name" value="Esterase"/>
    <property type="match status" value="1"/>
</dbReference>
<evidence type="ECO:0000313" key="7">
    <source>
        <dbReference type="Proteomes" id="UP001237194"/>
    </source>
</evidence>
<dbReference type="Gene3D" id="2.60.40.10">
    <property type="entry name" value="Immunoglobulins"/>
    <property type="match status" value="1"/>
</dbReference>
<comment type="subcellular location">
    <subcellularLocation>
        <location evidence="1">Cytoplasm</location>
    </subcellularLocation>
</comment>
<evidence type="ECO:0000259" key="5">
    <source>
        <dbReference type="Pfam" id="PF11806"/>
    </source>
</evidence>
<sequence>MTDRTGHRMASTSPRLDRFDAELAQDPDAAVEALLADLAAARGPIIEETEGGHDALVTFVYVDDVDQVELNTPALMLNAPRLSQPMRRAAGTNVWTLVARIARDVTTAYRFHVDPPTLGDTTEEMMEVVSDPERYAAFTTAYARSVRPDPYNPRRVADLADDSDEAQSSVLTMPDADALPQTTGISERIEEHRLPSGRRVDLYRPAGEGDDLPLVVVLDGEHCRRGLVLEHLDTAIAEGRVPPVRAVLWHNLSPTSRMTEMACNPALPEALADELFPWIAARGQLPPIARRVLVGFSYGGLATAYTGLHRPDLFGAALPVSPSLYFTPDPDTEPGEWLTRQVRPDTTRTRWFLAVGRLEDIPIGLPGVAPDATMLSCARRFHEALRTAGAEVVGMLEHPSGHEMFTVNAAVEQGLASLLTASEQGTNPTE</sequence>
<evidence type="ECO:0000256" key="2">
    <source>
        <dbReference type="ARBA" id="ARBA00022490"/>
    </source>
</evidence>
<feature type="domain" description="Enterochelin esterase N-terminal" evidence="5">
    <location>
        <begin position="65"/>
        <end position="179"/>
    </location>
</feature>
<dbReference type="SUPFAM" id="SSF53474">
    <property type="entry name" value="alpha/beta-Hydrolases"/>
    <property type="match status" value="1"/>
</dbReference>
<reference evidence="6 7" key="1">
    <citation type="submission" date="2023-04" db="EMBL/GenBank/DDBJ databases">
        <title>A novel species of the genus Streptomyces: Streptomyces pakalii sp. nov. isolated from a Mexican soil jungle.</title>
        <authorList>
            <person name="Chavez-Hernandez M.A."/>
            <person name="Ortiz-Alvarez J."/>
            <person name="Villa-Tanaca L."/>
            <person name="Hernandez-Rodriguez C."/>
        </authorList>
    </citation>
    <scope>NUCLEOTIDE SEQUENCE [LARGE SCALE GENOMIC DNA]</scope>
    <source>
        <strain evidence="6 7">ENCB-J15</strain>
    </source>
</reference>
<evidence type="ECO:0000313" key="6">
    <source>
        <dbReference type="EMBL" id="MDJ1640034.1"/>
    </source>
</evidence>
<protein>
    <submittedName>
        <fullName evidence="6">Alpha/beta hydrolase-fold protein</fullName>
    </submittedName>
</protein>
<dbReference type="PANTHER" id="PTHR48098:SF3">
    <property type="entry name" value="IRON(III) ENTEROBACTIN ESTERASE"/>
    <property type="match status" value="1"/>
</dbReference>
<organism evidence="6 7">
    <name type="scientific">Streptomyces pakalii</name>
    <dbReference type="NCBI Taxonomy" id="3036494"/>
    <lineage>
        <taxon>Bacteria</taxon>
        <taxon>Bacillati</taxon>
        <taxon>Actinomycetota</taxon>
        <taxon>Actinomycetes</taxon>
        <taxon>Kitasatosporales</taxon>
        <taxon>Streptomycetaceae</taxon>
        <taxon>Streptomyces</taxon>
    </lineage>
</organism>
<dbReference type="Gene3D" id="3.40.50.1820">
    <property type="entry name" value="alpha/beta hydrolase"/>
    <property type="match status" value="1"/>
</dbReference>
<comment type="caution">
    <text evidence="6">The sequence shown here is derived from an EMBL/GenBank/DDBJ whole genome shotgun (WGS) entry which is preliminary data.</text>
</comment>